<evidence type="ECO:0008006" key="3">
    <source>
        <dbReference type="Google" id="ProtNLM"/>
    </source>
</evidence>
<proteinExistence type="predicted"/>
<dbReference type="InterPro" id="IPR036691">
    <property type="entry name" value="Endo/exonu/phosph_ase_sf"/>
</dbReference>
<organism evidence="1 2">
    <name type="scientific">Artemisia annua</name>
    <name type="common">Sweet wormwood</name>
    <dbReference type="NCBI Taxonomy" id="35608"/>
    <lineage>
        <taxon>Eukaryota</taxon>
        <taxon>Viridiplantae</taxon>
        <taxon>Streptophyta</taxon>
        <taxon>Embryophyta</taxon>
        <taxon>Tracheophyta</taxon>
        <taxon>Spermatophyta</taxon>
        <taxon>Magnoliopsida</taxon>
        <taxon>eudicotyledons</taxon>
        <taxon>Gunneridae</taxon>
        <taxon>Pentapetalae</taxon>
        <taxon>asterids</taxon>
        <taxon>campanulids</taxon>
        <taxon>Asterales</taxon>
        <taxon>Asteraceae</taxon>
        <taxon>Asteroideae</taxon>
        <taxon>Anthemideae</taxon>
        <taxon>Artemisiinae</taxon>
        <taxon>Artemisia</taxon>
    </lineage>
</organism>
<dbReference type="PANTHER" id="PTHR46890">
    <property type="entry name" value="NON-LTR RETROLELEMENT REVERSE TRANSCRIPTASE-LIKE PROTEIN-RELATED"/>
    <property type="match status" value="1"/>
</dbReference>
<evidence type="ECO:0000313" key="1">
    <source>
        <dbReference type="EMBL" id="PWA83737.1"/>
    </source>
</evidence>
<name>A0A2U1PDC7_ARTAN</name>
<dbReference type="AlphaFoldDB" id="A0A2U1PDC7"/>
<accession>A0A2U1PDC7</accession>
<dbReference type="STRING" id="35608.A0A2U1PDC7"/>
<comment type="caution">
    <text evidence="1">The sequence shown here is derived from an EMBL/GenBank/DDBJ whole genome shotgun (WGS) entry which is preliminary data.</text>
</comment>
<dbReference type="EMBL" id="PKPP01001313">
    <property type="protein sequence ID" value="PWA83737.1"/>
    <property type="molecule type" value="Genomic_DNA"/>
</dbReference>
<keyword evidence="2" id="KW-1185">Reference proteome</keyword>
<gene>
    <name evidence="1" type="ORF">CTI12_AA166400</name>
</gene>
<dbReference type="Proteomes" id="UP000245207">
    <property type="component" value="Unassembled WGS sequence"/>
</dbReference>
<dbReference type="SUPFAM" id="SSF56219">
    <property type="entry name" value="DNase I-like"/>
    <property type="match status" value="1"/>
</dbReference>
<dbReference type="OrthoDB" id="1938551at2759"/>
<evidence type="ECO:0000313" key="2">
    <source>
        <dbReference type="Proteomes" id="UP000245207"/>
    </source>
</evidence>
<reference evidence="1 2" key="1">
    <citation type="journal article" date="2018" name="Mol. Plant">
        <title>The genome of Artemisia annua provides insight into the evolution of Asteraceae family and artemisinin biosynthesis.</title>
        <authorList>
            <person name="Shen Q."/>
            <person name="Zhang L."/>
            <person name="Liao Z."/>
            <person name="Wang S."/>
            <person name="Yan T."/>
            <person name="Shi P."/>
            <person name="Liu M."/>
            <person name="Fu X."/>
            <person name="Pan Q."/>
            <person name="Wang Y."/>
            <person name="Lv Z."/>
            <person name="Lu X."/>
            <person name="Zhang F."/>
            <person name="Jiang W."/>
            <person name="Ma Y."/>
            <person name="Chen M."/>
            <person name="Hao X."/>
            <person name="Li L."/>
            <person name="Tang Y."/>
            <person name="Lv G."/>
            <person name="Zhou Y."/>
            <person name="Sun X."/>
            <person name="Brodelius P.E."/>
            <person name="Rose J.K.C."/>
            <person name="Tang K."/>
        </authorList>
    </citation>
    <scope>NUCLEOTIDE SEQUENCE [LARGE SCALE GENOMIC DNA]</scope>
    <source>
        <strain evidence="2">cv. Huhao1</strain>
        <tissue evidence="1">Leaf</tissue>
    </source>
</reference>
<dbReference type="Gene3D" id="3.60.10.10">
    <property type="entry name" value="Endonuclease/exonuclease/phosphatase"/>
    <property type="match status" value="1"/>
</dbReference>
<dbReference type="InterPro" id="IPR052343">
    <property type="entry name" value="Retrotransposon-Effector_Assoc"/>
</dbReference>
<protein>
    <recommendedName>
        <fullName evidence="3">Reverse transcriptase domain-containing protein</fullName>
    </recommendedName>
</protein>
<sequence>MRLLSWNTRRLGCKSKGRMVGRSGGLVSLWRDDCFRLISHCECKNWIATILSFIPDDVDILIINVYAPQEEYDKKVLWRHIISMASSWSGPLCVVRDFNSTCTPEERLRCMIDHANMANFNSFLAEANLLDQPLQNASFTWEGGRGVIKGQQEIKSYDAQMKRLGAVSEQRALSHGEVQQLVEIRIKRRFIKRQEETKKMLSSRVQWLKLGDKNTHFFHLMSRIRCNSSYISGIQIGDSWEENPEIIKNYILNHFARTFSAPFHSQIQINWSSFGLASLSTNEFHCNSAFPSGFNSSFIVLIPKHNVPREITRMRPISLLNAPYKILAKVLANRLRSVLPRLVSCNQNAFVSSRQLLDGVMLLNEV</sequence>
<dbReference type="PANTHER" id="PTHR46890:SF48">
    <property type="entry name" value="RNA-DIRECTED DNA POLYMERASE"/>
    <property type="match status" value="1"/>
</dbReference>